<evidence type="ECO:0000313" key="2">
    <source>
        <dbReference type="EMBL" id="KAK2110146.1"/>
    </source>
</evidence>
<feature type="region of interest" description="Disordered" evidence="1">
    <location>
        <begin position="58"/>
        <end position="98"/>
    </location>
</feature>
<sequence>MGPVWPPDPECRQGKRFQEWCCVVLCFSLITHNLVHLLLLARWEHTPLVILGVVRRFPSPSERPSKSHIGPPPGIGRVRDGKSGPAWLSNADLPPGPV</sequence>
<name>A0ABQ9VL82_SAGOE</name>
<keyword evidence="3" id="KW-1185">Reference proteome</keyword>
<dbReference type="Proteomes" id="UP001266305">
    <property type="component" value="Unassembled WGS sequence"/>
</dbReference>
<comment type="caution">
    <text evidence="2">The sequence shown here is derived from an EMBL/GenBank/DDBJ whole genome shotgun (WGS) entry which is preliminary data.</text>
</comment>
<evidence type="ECO:0000313" key="3">
    <source>
        <dbReference type="Proteomes" id="UP001266305"/>
    </source>
</evidence>
<dbReference type="EMBL" id="JASSZA010000005">
    <property type="protein sequence ID" value="KAK2110146.1"/>
    <property type="molecule type" value="Genomic_DNA"/>
</dbReference>
<accession>A0ABQ9VL82</accession>
<organism evidence="2 3">
    <name type="scientific">Saguinus oedipus</name>
    <name type="common">Cotton-top tamarin</name>
    <name type="synonym">Oedipomidas oedipus</name>
    <dbReference type="NCBI Taxonomy" id="9490"/>
    <lineage>
        <taxon>Eukaryota</taxon>
        <taxon>Metazoa</taxon>
        <taxon>Chordata</taxon>
        <taxon>Craniata</taxon>
        <taxon>Vertebrata</taxon>
        <taxon>Euteleostomi</taxon>
        <taxon>Mammalia</taxon>
        <taxon>Eutheria</taxon>
        <taxon>Euarchontoglires</taxon>
        <taxon>Primates</taxon>
        <taxon>Haplorrhini</taxon>
        <taxon>Platyrrhini</taxon>
        <taxon>Cebidae</taxon>
        <taxon>Callitrichinae</taxon>
        <taxon>Saguinus</taxon>
    </lineage>
</organism>
<proteinExistence type="predicted"/>
<protein>
    <submittedName>
        <fullName evidence="2">Uncharacterized protein</fullName>
    </submittedName>
</protein>
<evidence type="ECO:0000256" key="1">
    <source>
        <dbReference type="SAM" id="MobiDB-lite"/>
    </source>
</evidence>
<reference evidence="2 3" key="1">
    <citation type="submission" date="2023-05" db="EMBL/GenBank/DDBJ databases">
        <title>B98-5 Cell Line De Novo Hybrid Assembly: An Optical Mapping Approach.</title>
        <authorList>
            <person name="Kananen K."/>
            <person name="Auerbach J.A."/>
            <person name="Kautto E."/>
            <person name="Blachly J.S."/>
        </authorList>
    </citation>
    <scope>NUCLEOTIDE SEQUENCE [LARGE SCALE GENOMIC DNA]</scope>
    <source>
        <strain evidence="2">B95-8</strain>
        <tissue evidence="2">Cell line</tissue>
    </source>
</reference>
<gene>
    <name evidence="2" type="ORF">P7K49_009892</name>
</gene>